<proteinExistence type="predicted"/>
<keyword evidence="2" id="KW-1185">Reference proteome</keyword>
<evidence type="ECO:0000313" key="1">
    <source>
        <dbReference type="EMBL" id="GAA4782456.1"/>
    </source>
</evidence>
<protein>
    <submittedName>
        <fullName evidence="1">Uncharacterized protein</fullName>
    </submittedName>
</protein>
<sequence length="85" mass="8914">MLPGADGRSDFCQPGGTLAAMSDAIENDAIESGAVVLGLVRAMLAGSQLTADESRYMLRRTAECLRDALNVAELRGERLKAAGCD</sequence>
<organism evidence="1 2">
    <name type="scientific">Streptomyces sanyensis</name>
    <dbReference type="NCBI Taxonomy" id="568869"/>
    <lineage>
        <taxon>Bacteria</taxon>
        <taxon>Bacillati</taxon>
        <taxon>Actinomycetota</taxon>
        <taxon>Actinomycetes</taxon>
        <taxon>Kitasatosporales</taxon>
        <taxon>Streptomycetaceae</taxon>
        <taxon>Streptomyces</taxon>
    </lineage>
</organism>
<reference evidence="2" key="1">
    <citation type="journal article" date="2019" name="Int. J. Syst. Evol. Microbiol.">
        <title>The Global Catalogue of Microorganisms (GCM) 10K type strain sequencing project: providing services to taxonomists for standard genome sequencing and annotation.</title>
        <authorList>
            <consortium name="The Broad Institute Genomics Platform"/>
            <consortium name="The Broad Institute Genome Sequencing Center for Infectious Disease"/>
            <person name="Wu L."/>
            <person name="Ma J."/>
        </authorList>
    </citation>
    <scope>NUCLEOTIDE SEQUENCE [LARGE SCALE GENOMIC DNA]</scope>
    <source>
        <strain evidence="2">JCM 18324</strain>
    </source>
</reference>
<accession>A0ABP9AJQ3</accession>
<dbReference type="Proteomes" id="UP001501147">
    <property type="component" value="Unassembled WGS sequence"/>
</dbReference>
<evidence type="ECO:0000313" key="2">
    <source>
        <dbReference type="Proteomes" id="UP001501147"/>
    </source>
</evidence>
<gene>
    <name evidence="1" type="ORF">GCM10023329_35560</name>
</gene>
<comment type="caution">
    <text evidence="1">The sequence shown here is derived from an EMBL/GenBank/DDBJ whole genome shotgun (WGS) entry which is preliminary data.</text>
</comment>
<name>A0ABP9AJQ3_9ACTN</name>
<dbReference type="EMBL" id="BAABJV010000009">
    <property type="protein sequence ID" value="GAA4782456.1"/>
    <property type="molecule type" value="Genomic_DNA"/>
</dbReference>